<accession>A0A9P6UYT7</accession>
<dbReference type="GO" id="GO:0008654">
    <property type="term" value="P:phospholipid biosynthetic process"/>
    <property type="evidence" value="ECO:0007669"/>
    <property type="project" value="TreeGrafter"/>
</dbReference>
<evidence type="ECO:0000256" key="3">
    <source>
        <dbReference type="ARBA" id="ARBA00022801"/>
    </source>
</evidence>
<feature type="region of interest" description="Disordered" evidence="8">
    <location>
        <begin position="1"/>
        <end position="42"/>
    </location>
</feature>
<dbReference type="GO" id="GO:0005789">
    <property type="term" value="C:endoplasmic reticulum membrane"/>
    <property type="evidence" value="ECO:0007669"/>
    <property type="project" value="UniProtKB-SubCell"/>
</dbReference>
<dbReference type="AlphaFoldDB" id="A0A9P6UYT7"/>
<evidence type="ECO:0000256" key="8">
    <source>
        <dbReference type="SAM" id="MobiDB-lite"/>
    </source>
</evidence>
<feature type="region of interest" description="Disordered" evidence="8">
    <location>
        <begin position="145"/>
        <end position="189"/>
    </location>
</feature>
<dbReference type="PANTHER" id="PTHR23129">
    <property type="entry name" value="ACYL-COENZYME A DIPHOSPHATASE FITM2"/>
    <property type="match status" value="1"/>
</dbReference>
<evidence type="ECO:0000256" key="7">
    <source>
        <dbReference type="ARBA" id="ARBA00023136"/>
    </source>
</evidence>
<dbReference type="GO" id="GO:0019915">
    <property type="term" value="P:lipid storage"/>
    <property type="evidence" value="ECO:0007669"/>
    <property type="project" value="InterPro"/>
</dbReference>
<evidence type="ECO:0000256" key="9">
    <source>
        <dbReference type="SAM" id="Phobius"/>
    </source>
</evidence>
<evidence type="ECO:0000313" key="10">
    <source>
        <dbReference type="EMBL" id="KAG0326651.1"/>
    </source>
</evidence>
<feature type="compositionally biased region" description="Polar residues" evidence="8">
    <location>
        <begin position="1"/>
        <end position="10"/>
    </location>
</feature>
<keyword evidence="11" id="KW-1185">Reference proteome</keyword>
<dbReference type="EMBL" id="JAAAIP010000077">
    <property type="protein sequence ID" value="KAG0326651.1"/>
    <property type="molecule type" value="Genomic_DNA"/>
</dbReference>
<feature type="transmembrane region" description="Helical" evidence="9">
    <location>
        <begin position="339"/>
        <end position="357"/>
    </location>
</feature>
<evidence type="ECO:0000256" key="6">
    <source>
        <dbReference type="ARBA" id="ARBA00023098"/>
    </source>
</evidence>
<feature type="compositionally biased region" description="Basic and acidic residues" evidence="8">
    <location>
        <begin position="151"/>
        <end position="170"/>
    </location>
</feature>
<dbReference type="PANTHER" id="PTHR23129:SF0">
    <property type="entry name" value="ACYL-COENZYME A DIPHOSPHATASE FITM2"/>
    <property type="match status" value="1"/>
</dbReference>
<dbReference type="InterPro" id="IPR019388">
    <property type="entry name" value="FIT"/>
</dbReference>
<dbReference type="Proteomes" id="UP000738325">
    <property type="component" value="Unassembled WGS sequence"/>
</dbReference>
<keyword evidence="5 9" id="KW-1133">Transmembrane helix</keyword>
<sequence>MEQRSTTTAIHQRKAPQAFAPAGGADPMARRDRAPDSPSLSPILSPATVQELVDTPGSAVPPPRTLFSAYLLPHQYLAFLFPATLLLGSLFGAIGGDRPSYFSNKRNLLNTLFVKNGWGWTSIVFLVYLAVVFGKAVFLQQQGEQPGHSPVHVDRPQEHQHQDQQQELRTRSQSTLHDNGQEESMVGTDLPARGTAASARVPTDVIVKALTRWGLATLYWWLISQWFFGPALFDRFFVLTGGSCSVDGHWSQYHCRRMGGLWSGGVDISGHMFLLTHAWLFLMEELSVFLNIPEAWTALQRSGRQGAQYAVWSVIALCGLWWWMLLMTSVYYHHIAEKLSGLFFGLLFWFCTYVTTYKTAPFPAMPDQAVIL</sequence>
<feature type="transmembrane region" description="Helical" evidence="9">
    <location>
        <begin position="117"/>
        <end position="138"/>
    </location>
</feature>
<gene>
    <name evidence="10" type="ORF">BGZ99_009233</name>
</gene>
<keyword evidence="6" id="KW-0443">Lipid metabolism</keyword>
<keyword evidence="3" id="KW-0378">Hydrolase</keyword>
<organism evidence="10 11">
    <name type="scientific">Dissophora globulifera</name>
    <dbReference type="NCBI Taxonomy" id="979702"/>
    <lineage>
        <taxon>Eukaryota</taxon>
        <taxon>Fungi</taxon>
        <taxon>Fungi incertae sedis</taxon>
        <taxon>Mucoromycota</taxon>
        <taxon>Mortierellomycotina</taxon>
        <taxon>Mortierellomycetes</taxon>
        <taxon>Mortierellales</taxon>
        <taxon>Mortierellaceae</taxon>
        <taxon>Dissophora</taxon>
    </lineage>
</organism>
<dbReference type="OrthoDB" id="5579088at2759"/>
<reference evidence="10" key="1">
    <citation type="journal article" date="2020" name="Fungal Divers.">
        <title>Resolving the Mortierellaceae phylogeny through synthesis of multi-gene phylogenetics and phylogenomics.</title>
        <authorList>
            <person name="Vandepol N."/>
            <person name="Liber J."/>
            <person name="Desiro A."/>
            <person name="Na H."/>
            <person name="Kennedy M."/>
            <person name="Barry K."/>
            <person name="Grigoriev I.V."/>
            <person name="Miller A.N."/>
            <person name="O'Donnell K."/>
            <person name="Stajich J.E."/>
            <person name="Bonito G."/>
        </authorList>
    </citation>
    <scope>NUCLEOTIDE SEQUENCE</scope>
    <source>
        <strain evidence="10">REB-010B</strain>
    </source>
</reference>
<keyword evidence="2 9" id="KW-0812">Transmembrane</keyword>
<name>A0A9P6UYT7_9FUNG</name>
<comment type="caution">
    <text evidence="10">The sequence shown here is derived from an EMBL/GenBank/DDBJ whole genome shotgun (WGS) entry which is preliminary data.</text>
</comment>
<evidence type="ECO:0000313" key="11">
    <source>
        <dbReference type="Proteomes" id="UP000738325"/>
    </source>
</evidence>
<evidence type="ECO:0000256" key="1">
    <source>
        <dbReference type="ARBA" id="ARBA00004477"/>
    </source>
</evidence>
<dbReference type="GO" id="GO:0010945">
    <property type="term" value="F:coenzyme A diphosphatase activity"/>
    <property type="evidence" value="ECO:0007669"/>
    <property type="project" value="InterPro"/>
</dbReference>
<feature type="transmembrane region" description="Helical" evidence="9">
    <location>
        <begin position="76"/>
        <end position="96"/>
    </location>
</feature>
<comment type="subcellular location">
    <subcellularLocation>
        <location evidence="1">Endoplasmic reticulum membrane</location>
        <topology evidence="1">Multi-pass membrane protein</topology>
    </subcellularLocation>
</comment>
<evidence type="ECO:0000256" key="4">
    <source>
        <dbReference type="ARBA" id="ARBA00022824"/>
    </source>
</evidence>
<feature type="transmembrane region" description="Helical" evidence="9">
    <location>
        <begin position="259"/>
        <end position="282"/>
    </location>
</feature>
<proteinExistence type="predicted"/>
<dbReference type="Pfam" id="PF10261">
    <property type="entry name" value="FIT"/>
    <property type="match status" value="2"/>
</dbReference>
<feature type="transmembrane region" description="Helical" evidence="9">
    <location>
        <begin position="309"/>
        <end position="332"/>
    </location>
</feature>
<keyword evidence="7 9" id="KW-0472">Membrane</keyword>
<evidence type="ECO:0000256" key="5">
    <source>
        <dbReference type="ARBA" id="ARBA00022989"/>
    </source>
</evidence>
<dbReference type="GO" id="GO:0034389">
    <property type="term" value="P:lipid droplet organization"/>
    <property type="evidence" value="ECO:0007669"/>
    <property type="project" value="TreeGrafter"/>
</dbReference>
<protein>
    <submittedName>
        <fullName evidence="10">Uncharacterized protein</fullName>
    </submittedName>
</protein>
<evidence type="ECO:0000256" key="2">
    <source>
        <dbReference type="ARBA" id="ARBA00022692"/>
    </source>
</evidence>
<keyword evidence="4" id="KW-0256">Endoplasmic reticulum</keyword>